<dbReference type="Pfam" id="PF13290">
    <property type="entry name" value="CHB_HEX_C_1"/>
    <property type="match status" value="1"/>
</dbReference>
<dbReference type="InterPro" id="IPR058094">
    <property type="entry name" value="Ig-like_OmpL47-like"/>
</dbReference>
<proteinExistence type="predicted"/>
<evidence type="ECO:0000259" key="1">
    <source>
        <dbReference type="Pfam" id="PF13290"/>
    </source>
</evidence>
<accession>X1B9A8</accession>
<evidence type="ECO:0000313" key="2">
    <source>
        <dbReference type="EMBL" id="GAG92374.1"/>
    </source>
</evidence>
<reference evidence="2" key="1">
    <citation type="journal article" date="2014" name="Front. Microbiol.">
        <title>High frequency of phylogenetically diverse reductive dehalogenase-homologous genes in deep subseafloor sedimentary metagenomes.</title>
        <authorList>
            <person name="Kawai M."/>
            <person name="Futagami T."/>
            <person name="Toyoda A."/>
            <person name="Takaki Y."/>
            <person name="Nishi S."/>
            <person name="Hori S."/>
            <person name="Arai W."/>
            <person name="Tsubouchi T."/>
            <person name="Morono Y."/>
            <person name="Uchiyama I."/>
            <person name="Ito T."/>
            <person name="Fujiyama A."/>
            <person name="Inagaki F."/>
            <person name="Takami H."/>
        </authorList>
    </citation>
    <scope>NUCLEOTIDE SEQUENCE</scope>
    <source>
        <strain evidence="2">Expedition CK06-06</strain>
    </source>
</reference>
<feature type="non-terminal residue" evidence="2">
    <location>
        <position position="282"/>
    </location>
</feature>
<organism evidence="2">
    <name type="scientific">marine sediment metagenome</name>
    <dbReference type="NCBI Taxonomy" id="412755"/>
    <lineage>
        <taxon>unclassified sequences</taxon>
        <taxon>metagenomes</taxon>
        <taxon>ecological metagenomes</taxon>
    </lineage>
</organism>
<comment type="caution">
    <text evidence="2">The sequence shown here is derived from an EMBL/GenBank/DDBJ whole genome shotgun (WGS) entry which is preliminary data.</text>
</comment>
<dbReference type="NCBIfam" id="NF047446">
    <property type="entry name" value="barrel_OmpL47"/>
    <property type="match status" value="1"/>
</dbReference>
<name>X1B9A8_9ZZZZ</name>
<feature type="domain" description="GH29D-like beta-sandwich" evidence="1">
    <location>
        <begin position="61"/>
        <end position="126"/>
    </location>
</feature>
<dbReference type="AlphaFoldDB" id="X1B9A8"/>
<sequence>GGAGPFTVGEGNTLGDDAYTIRYYSTDLNATPNAETVTNATLKVDTVAPSTTDNAPTGWQNSSVTVTITRTDSTSGILATYYRTDGSTPTVSSSTYSSALLFSSDGNNTLKYFSKDNATNTESIKTTYILIDATLPTSSIVALSTYETIPFNVNWSSSDSRSGINNVTLQYKNGTGSWTNWLTGQNATGTALFNGSVGSVGYKYYFRSVAIDNASNHETVTTYDTYTTVVTSALDVEITSPIDATDGISDGWIYVKDTINITGTASGVNLTIWYLNYSSDGS</sequence>
<dbReference type="EMBL" id="BART01024739">
    <property type="protein sequence ID" value="GAG92374.1"/>
    <property type="molecule type" value="Genomic_DNA"/>
</dbReference>
<dbReference type="InterPro" id="IPR059177">
    <property type="entry name" value="GH29D-like_dom"/>
</dbReference>
<feature type="non-terminal residue" evidence="2">
    <location>
        <position position="1"/>
    </location>
</feature>
<protein>
    <recommendedName>
        <fullName evidence="1">GH29D-like beta-sandwich domain-containing protein</fullName>
    </recommendedName>
</protein>
<dbReference type="Gene3D" id="3.30.1920.20">
    <property type="match status" value="1"/>
</dbReference>
<gene>
    <name evidence="2" type="ORF">S01H4_44588</name>
</gene>